<keyword evidence="2" id="KW-1185">Reference proteome</keyword>
<dbReference type="EMBL" id="KN835437">
    <property type="protein sequence ID" value="KIK37665.1"/>
    <property type="molecule type" value="Genomic_DNA"/>
</dbReference>
<evidence type="ECO:0000313" key="2">
    <source>
        <dbReference type="Proteomes" id="UP000054485"/>
    </source>
</evidence>
<dbReference type="HOGENOM" id="CLU_2689456_0_0_1"/>
<name>A0A0C9ZJM4_9AGAM</name>
<gene>
    <name evidence="1" type="ORF">CY34DRAFT_446317</name>
</gene>
<organism evidence="1 2">
    <name type="scientific">Suillus luteus UH-Slu-Lm8-n1</name>
    <dbReference type="NCBI Taxonomy" id="930992"/>
    <lineage>
        <taxon>Eukaryota</taxon>
        <taxon>Fungi</taxon>
        <taxon>Dikarya</taxon>
        <taxon>Basidiomycota</taxon>
        <taxon>Agaricomycotina</taxon>
        <taxon>Agaricomycetes</taxon>
        <taxon>Agaricomycetidae</taxon>
        <taxon>Boletales</taxon>
        <taxon>Suillineae</taxon>
        <taxon>Suillaceae</taxon>
        <taxon>Suillus</taxon>
    </lineage>
</organism>
<dbReference type="AlphaFoldDB" id="A0A0C9ZJM4"/>
<protein>
    <submittedName>
        <fullName evidence="1">Uncharacterized protein</fullName>
    </submittedName>
</protein>
<accession>A0A0C9ZJM4</accession>
<reference evidence="2" key="2">
    <citation type="submission" date="2015-01" db="EMBL/GenBank/DDBJ databases">
        <title>Evolutionary Origins and Diversification of the Mycorrhizal Mutualists.</title>
        <authorList>
            <consortium name="DOE Joint Genome Institute"/>
            <consortium name="Mycorrhizal Genomics Consortium"/>
            <person name="Kohler A."/>
            <person name="Kuo A."/>
            <person name="Nagy L.G."/>
            <person name="Floudas D."/>
            <person name="Copeland A."/>
            <person name="Barry K.W."/>
            <person name="Cichocki N."/>
            <person name="Veneault-Fourrey C."/>
            <person name="LaButti K."/>
            <person name="Lindquist E.A."/>
            <person name="Lipzen A."/>
            <person name="Lundell T."/>
            <person name="Morin E."/>
            <person name="Murat C."/>
            <person name="Riley R."/>
            <person name="Ohm R."/>
            <person name="Sun H."/>
            <person name="Tunlid A."/>
            <person name="Henrissat B."/>
            <person name="Grigoriev I.V."/>
            <person name="Hibbett D.S."/>
            <person name="Martin F."/>
        </authorList>
    </citation>
    <scope>NUCLEOTIDE SEQUENCE [LARGE SCALE GENOMIC DNA]</scope>
    <source>
        <strain evidence="2">UH-Slu-Lm8-n1</strain>
    </source>
</reference>
<dbReference type="Proteomes" id="UP000054485">
    <property type="component" value="Unassembled WGS sequence"/>
</dbReference>
<proteinExistence type="predicted"/>
<reference evidence="1 2" key="1">
    <citation type="submission" date="2014-04" db="EMBL/GenBank/DDBJ databases">
        <authorList>
            <consortium name="DOE Joint Genome Institute"/>
            <person name="Kuo A."/>
            <person name="Ruytinx J."/>
            <person name="Rineau F."/>
            <person name="Colpaert J."/>
            <person name="Kohler A."/>
            <person name="Nagy L.G."/>
            <person name="Floudas D."/>
            <person name="Copeland A."/>
            <person name="Barry K.W."/>
            <person name="Cichocki N."/>
            <person name="Veneault-Fourrey C."/>
            <person name="LaButti K."/>
            <person name="Lindquist E.A."/>
            <person name="Lipzen A."/>
            <person name="Lundell T."/>
            <person name="Morin E."/>
            <person name="Murat C."/>
            <person name="Sun H."/>
            <person name="Tunlid A."/>
            <person name="Henrissat B."/>
            <person name="Grigoriev I.V."/>
            <person name="Hibbett D.S."/>
            <person name="Martin F."/>
            <person name="Nordberg H.P."/>
            <person name="Cantor M.N."/>
            <person name="Hua S.X."/>
        </authorList>
    </citation>
    <scope>NUCLEOTIDE SEQUENCE [LARGE SCALE GENOMIC DNA]</scope>
    <source>
        <strain evidence="1 2">UH-Slu-Lm8-n1</strain>
    </source>
</reference>
<dbReference type="InParanoid" id="A0A0C9ZJM4"/>
<sequence>MRKCILVVPGASDYYVTRCIDYVTRIPPCSLRSEKPTLSQLIRVHTRCTFVTGSSFALLWAPRHLIIIADFKIK</sequence>
<evidence type="ECO:0000313" key="1">
    <source>
        <dbReference type="EMBL" id="KIK37665.1"/>
    </source>
</evidence>